<protein>
    <submittedName>
        <fullName evidence="1">Uncharacterized protein</fullName>
    </submittedName>
</protein>
<evidence type="ECO:0000313" key="1">
    <source>
        <dbReference type="EMBL" id="KIJ64351.1"/>
    </source>
</evidence>
<dbReference type="OrthoDB" id="2536866at2759"/>
<evidence type="ECO:0000313" key="2">
    <source>
        <dbReference type="Proteomes" id="UP000053820"/>
    </source>
</evidence>
<name>A0A0C9WEY9_9AGAM</name>
<keyword evidence="2" id="KW-1185">Reference proteome</keyword>
<dbReference type="Proteomes" id="UP000053820">
    <property type="component" value="Unassembled WGS sequence"/>
</dbReference>
<dbReference type="HOGENOM" id="CLU_053871_0_0_1"/>
<dbReference type="AlphaFoldDB" id="A0A0C9WEY9"/>
<reference evidence="1 2" key="1">
    <citation type="submission" date="2014-04" db="EMBL/GenBank/DDBJ databases">
        <title>Evolutionary Origins and Diversification of the Mycorrhizal Mutualists.</title>
        <authorList>
            <consortium name="DOE Joint Genome Institute"/>
            <consortium name="Mycorrhizal Genomics Consortium"/>
            <person name="Kohler A."/>
            <person name="Kuo A."/>
            <person name="Nagy L.G."/>
            <person name="Floudas D."/>
            <person name="Copeland A."/>
            <person name="Barry K.W."/>
            <person name="Cichocki N."/>
            <person name="Veneault-Fourrey C."/>
            <person name="LaButti K."/>
            <person name="Lindquist E.A."/>
            <person name="Lipzen A."/>
            <person name="Lundell T."/>
            <person name="Morin E."/>
            <person name="Murat C."/>
            <person name="Riley R."/>
            <person name="Ohm R."/>
            <person name="Sun H."/>
            <person name="Tunlid A."/>
            <person name="Henrissat B."/>
            <person name="Grigoriev I.V."/>
            <person name="Hibbett D.S."/>
            <person name="Martin F."/>
        </authorList>
    </citation>
    <scope>NUCLEOTIDE SEQUENCE [LARGE SCALE GENOMIC DNA]</scope>
    <source>
        <strain evidence="1 2">MD-312</strain>
    </source>
</reference>
<gene>
    <name evidence="1" type="ORF">HYDPIDRAFT_112349</name>
</gene>
<organism evidence="1 2">
    <name type="scientific">Hydnomerulius pinastri MD-312</name>
    <dbReference type="NCBI Taxonomy" id="994086"/>
    <lineage>
        <taxon>Eukaryota</taxon>
        <taxon>Fungi</taxon>
        <taxon>Dikarya</taxon>
        <taxon>Basidiomycota</taxon>
        <taxon>Agaricomycotina</taxon>
        <taxon>Agaricomycetes</taxon>
        <taxon>Agaricomycetidae</taxon>
        <taxon>Boletales</taxon>
        <taxon>Boletales incertae sedis</taxon>
        <taxon>Leucogyrophana</taxon>
    </lineage>
</organism>
<dbReference type="EMBL" id="KN839847">
    <property type="protein sequence ID" value="KIJ64351.1"/>
    <property type="molecule type" value="Genomic_DNA"/>
</dbReference>
<proteinExistence type="predicted"/>
<accession>A0A0C9WEY9</accession>
<sequence>MTFPQTPGVNEGRIERQRKTLYWLSLQLRLVNRSFYIACMHVLRSTYLPAYNSFIRPPYTSDPFPLSSSSTSTGSPLETMQRETQVLDLFIALKVREDVMMDDSELHLEREESFKDLFDLMQPRSRLEDLVRHYGLLKKVVHTNPPGVSTISSSTPVFRVNNSGTSSGSASQGTKLGAPAPLAFSALSISFSPRKVGLVLTSTGRKRTIVEVARRRDEELEVAAKELARQLKVWLNDA</sequence>